<evidence type="ECO:0000313" key="21">
    <source>
        <dbReference type="Proteomes" id="UP000678499"/>
    </source>
</evidence>
<dbReference type="GO" id="GO:0006906">
    <property type="term" value="P:vesicle fusion"/>
    <property type="evidence" value="ECO:0007669"/>
    <property type="project" value="TreeGrafter"/>
</dbReference>
<dbReference type="GO" id="GO:0031201">
    <property type="term" value="C:SNARE complex"/>
    <property type="evidence" value="ECO:0007669"/>
    <property type="project" value="TreeGrafter"/>
</dbReference>
<dbReference type="CDD" id="cd15863">
    <property type="entry name" value="SNARE_GS27"/>
    <property type="match status" value="1"/>
</dbReference>
<evidence type="ECO:0000256" key="5">
    <source>
        <dbReference type="ARBA" id="ARBA00022927"/>
    </source>
</evidence>
<comment type="function">
    <text evidence="11 17">Involved in transport of proteins from the cis/medial-Golgi to the trans-Golgi network.</text>
</comment>
<keyword evidence="4" id="KW-0256">Endoplasmic reticulum</keyword>
<reference evidence="20" key="1">
    <citation type="submission" date="2020-11" db="EMBL/GenBank/DDBJ databases">
        <authorList>
            <person name="Tran Van P."/>
        </authorList>
    </citation>
    <scope>NUCLEOTIDE SEQUENCE</scope>
</reference>
<keyword evidence="5 17" id="KW-0653">Protein transport</keyword>
<keyword evidence="3 19" id="KW-0812">Transmembrane</keyword>
<dbReference type="GO" id="GO:0031902">
    <property type="term" value="C:late endosome membrane"/>
    <property type="evidence" value="ECO:0007669"/>
    <property type="project" value="TreeGrafter"/>
</dbReference>
<evidence type="ECO:0000256" key="13">
    <source>
        <dbReference type="ARBA" id="ARBA00038172"/>
    </source>
</evidence>
<evidence type="ECO:0000256" key="16">
    <source>
        <dbReference type="ARBA" id="ARBA00080151"/>
    </source>
</evidence>
<comment type="subcellular location">
    <subcellularLocation>
        <location evidence="1">Endoplasmic reticulum membrane</location>
    </subcellularLocation>
    <subcellularLocation>
        <location evidence="12">Golgi apparatus</location>
        <location evidence="12">cis-Golgi network membrane</location>
        <topology evidence="12">Single-pass type IV membrane protein</topology>
    </subcellularLocation>
</comment>
<gene>
    <name evidence="20" type="ORF">NMOB1V02_LOCUS7689</name>
</gene>
<evidence type="ECO:0000256" key="11">
    <source>
        <dbReference type="ARBA" id="ARBA00037078"/>
    </source>
</evidence>
<keyword evidence="8" id="KW-0333">Golgi apparatus</keyword>
<evidence type="ECO:0000256" key="17">
    <source>
        <dbReference type="PIRNR" id="PIRNR028865"/>
    </source>
</evidence>
<evidence type="ECO:0000256" key="6">
    <source>
        <dbReference type="ARBA" id="ARBA00022989"/>
    </source>
</evidence>
<feature type="coiled-coil region" evidence="18">
    <location>
        <begin position="92"/>
        <end position="119"/>
    </location>
</feature>
<evidence type="ECO:0000313" key="20">
    <source>
        <dbReference type="EMBL" id="CAD7280025.1"/>
    </source>
</evidence>
<organism evidence="20">
    <name type="scientific">Notodromas monacha</name>
    <dbReference type="NCBI Taxonomy" id="399045"/>
    <lineage>
        <taxon>Eukaryota</taxon>
        <taxon>Metazoa</taxon>
        <taxon>Ecdysozoa</taxon>
        <taxon>Arthropoda</taxon>
        <taxon>Crustacea</taxon>
        <taxon>Oligostraca</taxon>
        <taxon>Ostracoda</taxon>
        <taxon>Podocopa</taxon>
        <taxon>Podocopida</taxon>
        <taxon>Cypridocopina</taxon>
        <taxon>Cypridoidea</taxon>
        <taxon>Cyprididae</taxon>
        <taxon>Notodromas</taxon>
    </lineage>
</organism>
<evidence type="ECO:0000256" key="18">
    <source>
        <dbReference type="SAM" id="Coils"/>
    </source>
</evidence>
<evidence type="ECO:0000256" key="19">
    <source>
        <dbReference type="SAM" id="Phobius"/>
    </source>
</evidence>
<dbReference type="GO" id="GO:0015031">
    <property type="term" value="P:protein transport"/>
    <property type="evidence" value="ECO:0007669"/>
    <property type="project" value="UniProtKB-KW"/>
</dbReference>
<comment type="similarity">
    <text evidence="13 17">Belongs to the GOSR2 family.</text>
</comment>
<dbReference type="Gene3D" id="1.20.5.110">
    <property type="match status" value="1"/>
</dbReference>
<evidence type="ECO:0000256" key="10">
    <source>
        <dbReference type="ARBA" id="ARBA00023136"/>
    </source>
</evidence>
<evidence type="ECO:0000256" key="3">
    <source>
        <dbReference type="ARBA" id="ARBA00022692"/>
    </source>
</evidence>
<accession>A0A7R9BR58</accession>
<dbReference type="GO" id="GO:0012507">
    <property type="term" value="C:ER to Golgi transport vesicle membrane"/>
    <property type="evidence" value="ECO:0007669"/>
    <property type="project" value="TreeGrafter"/>
</dbReference>
<dbReference type="PANTHER" id="PTHR21230">
    <property type="entry name" value="VESICLE TRANSPORT V-SNARE PROTEIN VTI1-RELATED"/>
    <property type="match status" value="1"/>
</dbReference>
<dbReference type="OrthoDB" id="158360at2759"/>
<keyword evidence="9 18" id="KW-0175">Coiled coil</keyword>
<dbReference type="FunFam" id="1.20.5.110:FF:000044">
    <property type="entry name" value="Golgi SNAP receptor complex member 2"/>
    <property type="match status" value="1"/>
</dbReference>
<evidence type="ECO:0000256" key="14">
    <source>
        <dbReference type="ARBA" id="ARBA00072070"/>
    </source>
</evidence>
<evidence type="ECO:0000256" key="4">
    <source>
        <dbReference type="ARBA" id="ARBA00022824"/>
    </source>
</evidence>
<dbReference type="GO" id="GO:0005794">
    <property type="term" value="C:Golgi apparatus"/>
    <property type="evidence" value="ECO:0007669"/>
    <property type="project" value="UniProtKB-SubCell"/>
</dbReference>
<sequence>MEALYHQTNQLAEHTQHRLGVLERSVGKESLEIENEIQANIESIRKNCERLDVLVQKEIPARRSTSKMRVDQLIYDSKHLEASSIVCGVKIIETLTAALRNVRTRRENRERELRDREELLGTRFRTNDHGDTSIMIDHALQHHTSLQNAHRGMDDLIGSGTSILESLRDQRSSLKGVQRKLLDLANTLGLSNSVIRMIERRAYEDKYILFGGMFATSVIIFLIWKYFG</sequence>
<keyword evidence="6 19" id="KW-1133">Transmembrane helix</keyword>
<evidence type="ECO:0000256" key="2">
    <source>
        <dbReference type="ARBA" id="ARBA00022448"/>
    </source>
</evidence>
<dbReference type="GO" id="GO:0005789">
    <property type="term" value="C:endoplasmic reticulum membrane"/>
    <property type="evidence" value="ECO:0007669"/>
    <property type="project" value="UniProtKB-SubCell"/>
</dbReference>
<keyword evidence="21" id="KW-1185">Reference proteome</keyword>
<dbReference type="EMBL" id="OA883933">
    <property type="protein sequence ID" value="CAD7280025.1"/>
    <property type="molecule type" value="Genomic_DNA"/>
</dbReference>
<protein>
    <recommendedName>
        <fullName evidence="14">Golgi SNAP receptor complex member 2</fullName>
    </recommendedName>
    <alternativeName>
        <fullName evidence="15">27 kDa Golgi SNARE protein</fullName>
    </alternativeName>
    <alternativeName>
        <fullName evidence="16">Membrin</fullName>
    </alternativeName>
</protein>
<evidence type="ECO:0000256" key="8">
    <source>
        <dbReference type="ARBA" id="ARBA00023034"/>
    </source>
</evidence>
<keyword evidence="10 17" id="KW-0472">Membrane</keyword>
<dbReference type="Proteomes" id="UP000678499">
    <property type="component" value="Unassembled WGS sequence"/>
</dbReference>
<dbReference type="SUPFAM" id="SSF58038">
    <property type="entry name" value="SNARE fusion complex"/>
    <property type="match status" value="1"/>
</dbReference>
<evidence type="ECO:0000256" key="12">
    <source>
        <dbReference type="ARBA" id="ARBA00037862"/>
    </source>
</evidence>
<keyword evidence="7" id="KW-0007">Acetylation</keyword>
<keyword evidence="2 17" id="KW-0813">Transport</keyword>
<dbReference type="GO" id="GO:0000149">
    <property type="term" value="F:SNARE binding"/>
    <property type="evidence" value="ECO:0007669"/>
    <property type="project" value="TreeGrafter"/>
</dbReference>
<proteinExistence type="inferred from homology"/>
<dbReference type="InterPro" id="IPR027027">
    <property type="entry name" value="GOSR2/Membrin/Bos1"/>
</dbReference>
<evidence type="ECO:0000256" key="15">
    <source>
        <dbReference type="ARBA" id="ARBA00076985"/>
    </source>
</evidence>
<dbReference type="GO" id="GO:0005484">
    <property type="term" value="F:SNAP receptor activity"/>
    <property type="evidence" value="ECO:0007669"/>
    <property type="project" value="InterPro"/>
</dbReference>
<dbReference type="AlphaFoldDB" id="A0A7R9BR58"/>
<name>A0A7R9BR58_9CRUS</name>
<evidence type="ECO:0000256" key="7">
    <source>
        <dbReference type="ARBA" id="ARBA00022990"/>
    </source>
</evidence>
<evidence type="ECO:0000256" key="9">
    <source>
        <dbReference type="ARBA" id="ARBA00023054"/>
    </source>
</evidence>
<feature type="transmembrane region" description="Helical" evidence="19">
    <location>
        <begin position="207"/>
        <end position="227"/>
    </location>
</feature>
<dbReference type="Pfam" id="PF12352">
    <property type="entry name" value="V-SNARE_C"/>
    <property type="match status" value="1"/>
</dbReference>
<dbReference type="PANTHER" id="PTHR21230:SF1">
    <property type="entry name" value="GOLGI SNAP RECEPTOR COMPLEX MEMBER 2"/>
    <property type="match status" value="1"/>
</dbReference>
<dbReference type="PIRSF" id="PIRSF028865">
    <property type="entry name" value="Membrin-2"/>
    <property type="match status" value="1"/>
</dbReference>
<evidence type="ECO:0000256" key="1">
    <source>
        <dbReference type="ARBA" id="ARBA00004586"/>
    </source>
</evidence>
<dbReference type="EMBL" id="CAJPEX010001896">
    <property type="protein sequence ID" value="CAG0920177.1"/>
    <property type="molecule type" value="Genomic_DNA"/>
</dbReference>